<sequence length="111" mass="12262">MVFSPVMEKIEAGALIVDVRTEDEFKTGAYPGAVNIPLAVLQSRMEELEPRDRPIVIYCTSGTRGHMAADFLEAFGWTDAVCAGSLTEMEELLHTGQPPVPEENHQVFARQ</sequence>
<dbReference type="PANTHER" id="PTHR43031">
    <property type="entry name" value="FAD-DEPENDENT OXIDOREDUCTASE"/>
    <property type="match status" value="1"/>
</dbReference>
<dbReference type="KEGG" id="bhc:JFL75_20315"/>
<accession>A0A7T7XS49</accession>
<evidence type="ECO:0000259" key="1">
    <source>
        <dbReference type="PROSITE" id="PS50206"/>
    </source>
</evidence>
<evidence type="ECO:0000313" key="2">
    <source>
        <dbReference type="EMBL" id="QQO11452.1"/>
    </source>
</evidence>
<evidence type="ECO:0000313" key="3">
    <source>
        <dbReference type="Proteomes" id="UP000595917"/>
    </source>
</evidence>
<feature type="domain" description="Rhodanese" evidence="1">
    <location>
        <begin position="10"/>
        <end position="101"/>
    </location>
</feature>
<dbReference type="InterPro" id="IPR036873">
    <property type="entry name" value="Rhodanese-like_dom_sf"/>
</dbReference>
<dbReference type="PROSITE" id="PS50206">
    <property type="entry name" value="RHODANESE_3"/>
    <property type="match status" value="1"/>
</dbReference>
<dbReference type="SUPFAM" id="SSF52821">
    <property type="entry name" value="Rhodanese/Cell cycle control phosphatase"/>
    <property type="match status" value="1"/>
</dbReference>
<gene>
    <name evidence="2" type="ORF">JFL75_20315</name>
</gene>
<dbReference type="EMBL" id="CP067089">
    <property type="protein sequence ID" value="QQO11452.1"/>
    <property type="molecule type" value="Genomic_DNA"/>
</dbReference>
<dbReference type="SMART" id="SM00450">
    <property type="entry name" value="RHOD"/>
    <property type="match status" value="1"/>
</dbReference>
<name>A0A7T7XS49_9SPIR</name>
<organism evidence="2 3">
    <name type="scientific">Breznakiella homolactica</name>
    <dbReference type="NCBI Taxonomy" id="2798577"/>
    <lineage>
        <taxon>Bacteria</taxon>
        <taxon>Pseudomonadati</taxon>
        <taxon>Spirochaetota</taxon>
        <taxon>Spirochaetia</taxon>
        <taxon>Spirochaetales</taxon>
        <taxon>Breznakiellaceae</taxon>
        <taxon>Breznakiella</taxon>
    </lineage>
</organism>
<dbReference type="Pfam" id="PF00581">
    <property type="entry name" value="Rhodanese"/>
    <property type="match status" value="1"/>
</dbReference>
<dbReference type="InterPro" id="IPR050229">
    <property type="entry name" value="GlpE_sulfurtransferase"/>
</dbReference>
<proteinExistence type="predicted"/>
<dbReference type="Gene3D" id="3.40.250.10">
    <property type="entry name" value="Rhodanese-like domain"/>
    <property type="match status" value="1"/>
</dbReference>
<keyword evidence="3" id="KW-1185">Reference proteome</keyword>
<dbReference type="Proteomes" id="UP000595917">
    <property type="component" value="Chromosome"/>
</dbReference>
<dbReference type="InterPro" id="IPR001763">
    <property type="entry name" value="Rhodanese-like_dom"/>
</dbReference>
<dbReference type="AlphaFoldDB" id="A0A7T7XS49"/>
<dbReference type="CDD" id="cd00158">
    <property type="entry name" value="RHOD"/>
    <property type="match status" value="1"/>
</dbReference>
<reference evidence="2" key="1">
    <citation type="submission" date="2021-01" db="EMBL/GenBank/DDBJ databases">
        <title>Description of Breznakiella homolactica.</title>
        <authorList>
            <person name="Song Y."/>
            <person name="Brune A."/>
        </authorList>
    </citation>
    <scope>NUCLEOTIDE SEQUENCE</scope>
    <source>
        <strain evidence="2">RmG30</strain>
    </source>
</reference>
<protein>
    <submittedName>
        <fullName evidence="2">Rhodanese-like domain-containing protein</fullName>
    </submittedName>
</protein>
<dbReference type="PANTHER" id="PTHR43031:SF1">
    <property type="entry name" value="PYRIDINE NUCLEOTIDE-DISULPHIDE OXIDOREDUCTASE"/>
    <property type="match status" value="1"/>
</dbReference>